<proteinExistence type="predicted"/>
<reference evidence="1 2" key="1">
    <citation type="submission" date="2018-02" db="EMBL/GenBank/DDBJ databases">
        <title>Jeotgalibacillus proteolyticum sp. nov. a protease producing bacterium isolated from ocean sediments of Laizhou Bay.</title>
        <authorList>
            <person name="Li Y."/>
        </authorList>
    </citation>
    <scope>NUCLEOTIDE SEQUENCE [LARGE SCALE GENOMIC DNA]</scope>
    <source>
        <strain evidence="1 2">22-7</strain>
    </source>
</reference>
<dbReference type="EMBL" id="PREZ01000004">
    <property type="protein sequence ID" value="PPA70501.1"/>
    <property type="molecule type" value="Genomic_DNA"/>
</dbReference>
<keyword evidence="2" id="KW-1185">Reference proteome</keyword>
<gene>
    <name evidence="1" type="ORF">C4B60_10690</name>
</gene>
<protein>
    <submittedName>
        <fullName evidence="1">Uncharacterized protein</fullName>
    </submittedName>
</protein>
<sequence length="139" mass="16060">MRKEADRLTSLIWGSSESYKSWGVAQYGLEAAMPKGQSIRSAAEMDAMDARDLRLYNRFQKFDEHVNAVESIANFVEKTFDDRYAVILDCMMEGMSYRSIAMHLGVNRNTIGEMKNKMLNEVCQKCHFLQELQSWKKTS</sequence>
<dbReference type="Proteomes" id="UP000239047">
    <property type="component" value="Unassembled WGS sequence"/>
</dbReference>
<organism evidence="1 2">
    <name type="scientific">Jeotgalibacillus proteolyticus</name>
    <dbReference type="NCBI Taxonomy" id="2082395"/>
    <lineage>
        <taxon>Bacteria</taxon>
        <taxon>Bacillati</taxon>
        <taxon>Bacillota</taxon>
        <taxon>Bacilli</taxon>
        <taxon>Bacillales</taxon>
        <taxon>Caryophanaceae</taxon>
        <taxon>Jeotgalibacillus</taxon>
    </lineage>
</organism>
<dbReference type="AlphaFoldDB" id="A0A2S5GC58"/>
<evidence type="ECO:0000313" key="1">
    <source>
        <dbReference type="EMBL" id="PPA70501.1"/>
    </source>
</evidence>
<evidence type="ECO:0000313" key="2">
    <source>
        <dbReference type="Proteomes" id="UP000239047"/>
    </source>
</evidence>
<comment type="caution">
    <text evidence="1">The sequence shown here is derived from an EMBL/GenBank/DDBJ whole genome shotgun (WGS) entry which is preliminary data.</text>
</comment>
<name>A0A2S5GC58_9BACL</name>
<accession>A0A2S5GC58</accession>
<dbReference type="OrthoDB" id="8910390at2"/>